<evidence type="ECO:0008006" key="2">
    <source>
        <dbReference type="Google" id="ProtNLM"/>
    </source>
</evidence>
<protein>
    <recommendedName>
        <fullName evidence="2">HEAT repeat domain-containing protein</fullName>
    </recommendedName>
</protein>
<name>X0V7B4_9ZZZZ</name>
<dbReference type="InterPro" id="IPR011989">
    <property type="entry name" value="ARM-like"/>
</dbReference>
<feature type="non-terminal residue" evidence="1">
    <location>
        <position position="251"/>
    </location>
</feature>
<dbReference type="EMBL" id="BARS01023167">
    <property type="protein sequence ID" value="GAG08393.1"/>
    <property type="molecule type" value="Genomic_DNA"/>
</dbReference>
<dbReference type="Pfam" id="PF13646">
    <property type="entry name" value="HEAT_2"/>
    <property type="match status" value="1"/>
</dbReference>
<proteinExistence type="predicted"/>
<dbReference type="Gene3D" id="1.25.10.10">
    <property type="entry name" value="Leucine-rich Repeat Variant"/>
    <property type="match status" value="1"/>
</dbReference>
<organism evidence="1">
    <name type="scientific">marine sediment metagenome</name>
    <dbReference type="NCBI Taxonomy" id="412755"/>
    <lineage>
        <taxon>unclassified sequences</taxon>
        <taxon>metagenomes</taxon>
        <taxon>ecological metagenomes</taxon>
    </lineage>
</organism>
<dbReference type="AlphaFoldDB" id="X0V7B4"/>
<dbReference type="SUPFAM" id="SSF48371">
    <property type="entry name" value="ARM repeat"/>
    <property type="match status" value="1"/>
</dbReference>
<dbReference type="InterPro" id="IPR016024">
    <property type="entry name" value="ARM-type_fold"/>
</dbReference>
<evidence type="ECO:0000313" key="1">
    <source>
        <dbReference type="EMBL" id="GAG08393.1"/>
    </source>
</evidence>
<accession>X0V7B4</accession>
<sequence length="251" mass="27351">MECVGFIVTFQRGAEWAATGKVTQKVPGDFPASNKDFSFSSDVRRWKGFRPPSLKTILQKAATYEYGQNEEILSQLRDYIQSHRNSSESRRDCEKQLLSLLKSNATLAAKMTVCRNLRVIGSETSVPVLEKMLIQKNTSDMARYALEKIPGVSVNRALVKGLAKSNGNVRIGIIASLGQRRVSDSVPALGKLIHDSDSATAVAATTALGQVANPEAVKVLEMAMTKTQGQLQIQVAASLLKCAGQFHVQKN</sequence>
<gene>
    <name evidence="1" type="ORF">S01H1_36919</name>
</gene>
<reference evidence="1" key="1">
    <citation type="journal article" date="2014" name="Front. Microbiol.">
        <title>High frequency of phylogenetically diverse reductive dehalogenase-homologous genes in deep subseafloor sedimentary metagenomes.</title>
        <authorList>
            <person name="Kawai M."/>
            <person name="Futagami T."/>
            <person name="Toyoda A."/>
            <person name="Takaki Y."/>
            <person name="Nishi S."/>
            <person name="Hori S."/>
            <person name="Arai W."/>
            <person name="Tsubouchi T."/>
            <person name="Morono Y."/>
            <person name="Uchiyama I."/>
            <person name="Ito T."/>
            <person name="Fujiyama A."/>
            <person name="Inagaki F."/>
            <person name="Takami H."/>
        </authorList>
    </citation>
    <scope>NUCLEOTIDE SEQUENCE</scope>
    <source>
        <strain evidence="1">Expedition CK06-06</strain>
    </source>
</reference>
<comment type="caution">
    <text evidence="1">The sequence shown here is derived from an EMBL/GenBank/DDBJ whole genome shotgun (WGS) entry which is preliminary data.</text>
</comment>